<sequence length="275" mass="30872">MGRQADEPRQHGGHEPLPVGRILQRWRQDAALDVTELAAAAHLSESLLRKVESGHRAATRNTIAALAPVLRIPAADTRQLLSLVDPGHTPASRPRAARAPTPRELTVLDADPFPACYMVTPAGRDLIEGALHRVVATNAAFDRFFPGLGPGAGVVEYEVLTPAARDVFVRWEEDTHHLVRACRTQLTGFAPEVRIEEVKTRLRRNPDFENMWDTPYPATLEERNTVWVRDISDGTAFEMVFRMSHDSSPFLHWALTPVRLAEYLKRYPPETYPPR</sequence>
<dbReference type="SUPFAM" id="SSF47413">
    <property type="entry name" value="lambda repressor-like DNA-binding domains"/>
    <property type="match status" value="1"/>
</dbReference>
<dbReference type="InterPro" id="IPR010982">
    <property type="entry name" value="Lambda_DNA-bd_dom_sf"/>
</dbReference>
<dbReference type="PROSITE" id="PS50943">
    <property type="entry name" value="HTH_CROC1"/>
    <property type="match status" value="1"/>
</dbReference>
<evidence type="ECO:0000313" key="3">
    <source>
        <dbReference type="EMBL" id="BCK58128.1"/>
    </source>
</evidence>
<feature type="domain" description="HTH cro/C1-type" evidence="2">
    <location>
        <begin position="23"/>
        <end position="77"/>
    </location>
</feature>
<evidence type="ECO:0000256" key="1">
    <source>
        <dbReference type="SAM" id="MobiDB-lite"/>
    </source>
</evidence>
<dbReference type="Pfam" id="PF13560">
    <property type="entry name" value="HTH_31"/>
    <property type="match status" value="1"/>
</dbReference>
<dbReference type="KEGG" id="nwl:NWFMUON74_59000"/>
<protein>
    <recommendedName>
        <fullName evidence="2">HTH cro/C1-type domain-containing protein</fullName>
    </recommendedName>
</protein>
<dbReference type="Pfam" id="PF17765">
    <property type="entry name" value="MLTR_LBD"/>
    <property type="match status" value="1"/>
</dbReference>
<dbReference type="Gene3D" id="3.30.450.180">
    <property type="match status" value="1"/>
</dbReference>
<dbReference type="GO" id="GO:0003677">
    <property type="term" value="F:DNA binding"/>
    <property type="evidence" value="ECO:0007669"/>
    <property type="project" value="InterPro"/>
</dbReference>
<dbReference type="Proteomes" id="UP000516173">
    <property type="component" value="Chromosome"/>
</dbReference>
<dbReference type="PANTHER" id="PTHR35010:SF2">
    <property type="entry name" value="BLL4672 PROTEIN"/>
    <property type="match status" value="1"/>
</dbReference>
<organism evidence="3 4">
    <name type="scientific">Nocardia wallacei</name>
    <dbReference type="NCBI Taxonomy" id="480035"/>
    <lineage>
        <taxon>Bacteria</taxon>
        <taxon>Bacillati</taxon>
        <taxon>Actinomycetota</taxon>
        <taxon>Actinomycetes</taxon>
        <taxon>Mycobacteriales</taxon>
        <taxon>Nocardiaceae</taxon>
        <taxon>Nocardia</taxon>
    </lineage>
</organism>
<dbReference type="InterPro" id="IPR041413">
    <property type="entry name" value="MLTR_LBD"/>
</dbReference>
<keyword evidence="4" id="KW-1185">Reference proteome</keyword>
<dbReference type="EMBL" id="AP023396">
    <property type="protein sequence ID" value="BCK58128.1"/>
    <property type="molecule type" value="Genomic_DNA"/>
</dbReference>
<dbReference type="SMART" id="SM00530">
    <property type="entry name" value="HTH_XRE"/>
    <property type="match status" value="1"/>
</dbReference>
<dbReference type="Gene3D" id="1.10.260.40">
    <property type="entry name" value="lambda repressor-like DNA-binding domains"/>
    <property type="match status" value="1"/>
</dbReference>
<reference evidence="3 4" key="1">
    <citation type="submission" date="2020-08" db="EMBL/GenBank/DDBJ databases">
        <title>Genome Sequencing of Nocardia wallacei strain FMUON74 and assembly.</title>
        <authorList>
            <person name="Toyokawa M."/>
            <person name="Uesaka K."/>
        </authorList>
    </citation>
    <scope>NUCLEOTIDE SEQUENCE [LARGE SCALE GENOMIC DNA]</scope>
    <source>
        <strain evidence="3 4">FMUON74</strain>
    </source>
</reference>
<dbReference type="PANTHER" id="PTHR35010">
    <property type="entry name" value="BLL4672 PROTEIN-RELATED"/>
    <property type="match status" value="1"/>
</dbReference>
<dbReference type="CDD" id="cd00093">
    <property type="entry name" value="HTH_XRE"/>
    <property type="match status" value="1"/>
</dbReference>
<dbReference type="AlphaFoldDB" id="A0A7G1KSA2"/>
<evidence type="ECO:0000313" key="4">
    <source>
        <dbReference type="Proteomes" id="UP000516173"/>
    </source>
</evidence>
<evidence type="ECO:0000259" key="2">
    <source>
        <dbReference type="PROSITE" id="PS50943"/>
    </source>
</evidence>
<dbReference type="RefSeq" id="WP_187684926.1">
    <property type="nucleotide sequence ID" value="NZ_AP023396.1"/>
</dbReference>
<accession>A0A7G1KSA2</accession>
<gene>
    <name evidence="3" type="ORF">NWFMUON74_59000</name>
</gene>
<feature type="region of interest" description="Disordered" evidence="1">
    <location>
        <begin position="1"/>
        <end position="20"/>
    </location>
</feature>
<dbReference type="InterPro" id="IPR001387">
    <property type="entry name" value="Cro/C1-type_HTH"/>
</dbReference>
<feature type="compositionally biased region" description="Basic and acidic residues" evidence="1">
    <location>
        <begin position="1"/>
        <end position="14"/>
    </location>
</feature>
<proteinExistence type="predicted"/>
<name>A0A7G1KSA2_9NOCA</name>
<dbReference type="GeneID" id="80350320"/>